<sequence length="55" mass="6208">MAARQGVGAQLCPRSRAWCPCRLHCAERPRPLCGYTRSQANQHILMNGMKNTYTC</sequence>
<dbReference type="EMBL" id="GBRH01264940">
    <property type="protein sequence ID" value="JAD32955.1"/>
    <property type="molecule type" value="Transcribed_RNA"/>
</dbReference>
<evidence type="ECO:0000313" key="1">
    <source>
        <dbReference type="EMBL" id="JAD32955.1"/>
    </source>
</evidence>
<accession>A0A0A8Z873</accession>
<name>A0A0A8Z873_ARUDO</name>
<proteinExistence type="predicted"/>
<organism evidence="1">
    <name type="scientific">Arundo donax</name>
    <name type="common">Giant reed</name>
    <name type="synonym">Donax arundinaceus</name>
    <dbReference type="NCBI Taxonomy" id="35708"/>
    <lineage>
        <taxon>Eukaryota</taxon>
        <taxon>Viridiplantae</taxon>
        <taxon>Streptophyta</taxon>
        <taxon>Embryophyta</taxon>
        <taxon>Tracheophyta</taxon>
        <taxon>Spermatophyta</taxon>
        <taxon>Magnoliopsida</taxon>
        <taxon>Liliopsida</taxon>
        <taxon>Poales</taxon>
        <taxon>Poaceae</taxon>
        <taxon>PACMAD clade</taxon>
        <taxon>Arundinoideae</taxon>
        <taxon>Arundineae</taxon>
        <taxon>Arundo</taxon>
    </lineage>
</organism>
<dbReference type="AlphaFoldDB" id="A0A0A8Z873"/>
<reference evidence="1" key="1">
    <citation type="submission" date="2014-09" db="EMBL/GenBank/DDBJ databases">
        <authorList>
            <person name="Magalhaes I.L.F."/>
            <person name="Oliveira U."/>
            <person name="Santos F.R."/>
            <person name="Vidigal T.H.D.A."/>
            <person name="Brescovit A.D."/>
            <person name="Santos A.J."/>
        </authorList>
    </citation>
    <scope>NUCLEOTIDE SEQUENCE</scope>
    <source>
        <tissue evidence="1">Shoot tissue taken approximately 20 cm above the soil surface</tissue>
    </source>
</reference>
<protein>
    <submittedName>
        <fullName evidence="1">Uncharacterized protein</fullName>
    </submittedName>
</protein>
<reference evidence="1" key="2">
    <citation type="journal article" date="2015" name="Data Brief">
        <title>Shoot transcriptome of the giant reed, Arundo donax.</title>
        <authorList>
            <person name="Barrero R.A."/>
            <person name="Guerrero F.D."/>
            <person name="Moolhuijzen P."/>
            <person name="Goolsby J.A."/>
            <person name="Tidwell J."/>
            <person name="Bellgard S.E."/>
            <person name="Bellgard M.I."/>
        </authorList>
    </citation>
    <scope>NUCLEOTIDE SEQUENCE</scope>
    <source>
        <tissue evidence="1">Shoot tissue taken approximately 20 cm above the soil surface</tissue>
    </source>
</reference>